<feature type="transmembrane region" description="Helical" evidence="1">
    <location>
        <begin position="12"/>
        <end position="35"/>
    </location>
</feature>
<reference evidence="2 3" key="2">
    <citation type="submission" date="2020-03" db="EMBL/GenBank/DDBJ databases">
        <authorList>
            <person name="Ichikawa N."/>
            <person name="Kimura A."/>
            <person name="Kitahashi Y."/>
            <person name="Uohara A."/>
        </authorList>
    </citation>
    <scope>NUCLEOTIDE SEQUENCE [LARGE SCALE GENOMIC DNA]</scope>
    <source>
        <strain evidence="2 3">NBRC 107702</strain>
    </source>
</reference>
<accession>A0A6F8Y601</accession>
<keyword evidence="1" id="KW-1133">Transmembrane helix</keyword>
<feature type="transmembrane region" description="Helical" evidence="1">
    <location>
        <begin position="155"/>
        <end position="177"/>
    </location>
</feature>
<evidence type="ECO:0000313" key="2">
    <source>
        <dbReference type="EMBL" id="BCB81554.1"/>
    </source>
</evidence>
<dbReference type="RefSeq" id="WP_173041375.1">
    <property type="nucleotide sequence ID" value="NZ_AP022870.1"/>
</dbReference>
<dbReference type="KEGG" id="pfla:Pflav_079640"/>
<proteinExistence type="predicted"/>
<keyword evidence="1" id="KW-0472">Membrane</keyword>
<sequence>MIGRATQVLSRATAGPLLARVGVFAVALAALVVAFPAELRASYITGVLVILAGIAAILPRSRWVTVTILVAVTGWMIATIGYEESVELWRLVALASFLYLTHSLAALAALLPYDARIPAEVTVRWLSRALAVVLGSAVLTVLLLSGANLGGERDLLVAALAGLAVAIGAATLLASLLRRR</sequence>
<feature type="transmembrane region" description="Helical" evidence="1">
    <location>
        <begin position="125"/>
        <end position="149"/>
    </location>
</feature>
<reference evidence="2 3" key="1">
    <citation type="submission" date="2020-03" db="EMBL/GenBank/DDBJ databases">
        <title>Whole genome shotgun sequence of Phytohabitans flavus NBRC 107702.</title>
        <authorList>
            <person name="Komaki H."/>
            <person name="Tamura T."/>
        </authorList>
    </citation>
    <scope>NUCLEOTIDE SEQUENCE [LARGE SCALE GENOMIC DNA]</scope>
    <source>
        <strain evidence="2 3">NBRC 107702</strain>
    </source>
</reference>
<dbReference type="EMBL" id="AP022870">
    <property type="protein sequence ID" value="BCB81554.1"/>
    <property type="molecule type" value="Genomic_DNA"/>
</dbReference>
<feature type="transmembrane region" description="Helical" evidence="1">
    <location>
        <begin position="63"/>
        <end position="82"/>
    </location>
</feature>
<feature type="transmembrane region" description="Helical" evidence="1">
    <location>
        <begin position="88"/>
        <end position="113"/>
    </location>
</feature>
<name>A0A6F8Y601_9ACTN</name>
<feature type="transmembrane region" description="Helical" evidence="1">
    <location>
        <begin position="41"/>
        <end position="58"/>
    </location>
</feature>
<evidence type="ECO:0000256" key="1">
    <source>
        <dbReference type="SAM" id="Phobius"/>
    </source>
</evidence>
<protein>
    <submittedName>
        <fullName evidence="2">Uncharacterized protein</fullName>
    </submittedName>
</protein>
<organism evidence="2 3">
    <name type="scientific">Phytohabitans flavus</name>
    <dbReference type="NCBI Taxonomy" id="1076124"/>
    <lineage>
        <taxon>Bacteria</taxon>
        <taxon>Bacillati</taxon>
        <taxon>Actinomycetota</taxon>
        <taxon>Actinomycetes</taxon>
        <taxon>Micromonosporales</taxon>
        <taxon>Micromonosporaceae</taxon>
    </lineage>
</organism>
<dbReference type="AlphaFoldDB" id="A0A6F8Y601"/>
<keyword evidence="1" id="KW-0812">Transmembrane</keyword>
<evidence type="ECO:0000313" key="3">
    <source>
        <dbReference type="Proteomes" id="UP000502508"/>
    </source>
</evidence>
<dbReference type="Proteomes" id="UP000502508">
    <property type="component" value="Chromosome"/>
</dbReference>
<gene>
    <name evidence="2" type="ORF">Pflav_079640</name>
</gene>
<keyword evidence="3" id="KW-1185">Reference proteome</keyword>